<evidence type="ECO:0000259" key="4">
    <source>
        <dbReference type="PROSITE" id="PS50111"/>
    </source>
</evidence>
<dbReference type="InterPro" id="IPR000700">
    <property type="entry name" value="PAS-assoc_C"/>
</dbReference>
<dbReference type="SUPFAM" id="SSF55785">
    <property type="entry name" value="PYP-like sensor domain (PAS domain)"/>
    <property type="match status" value="2"/>
</dbReference>
<evidence type="ECO:0000256" key="2">
    <source>
        <dbReference type="ARBA" id="ARBA00029447"/>
    </source>
</evidence>
<feature type="domain" description="Methyl-accepting transducer" evidence="4">
    <location>
        <begin position="483"/>
        <end position="712"/>
    </location>
</feature>
<dbReference type="SMART" id="SM00304">
    <property type="entry name" value="HAMP"/>
    <property type="match status" value="1"/>
</dbReference>
<dbReference type="NCBIfam" id="TIGR00229">
    <property type="entry name" value="sensory_box"/>
    <property type="match status" value="2"/>
</dbReference>
<dbReference type="PROSITE" id="PS50111">
    <property type="entry name" value="CHEMOTAXIS_TRANSDUC_2"/>
    <property type="match status" value="1"/>
</dbReference>
<dbReference type="InterPro" id="IPR051310">
    <property type="entry name" value="MCP_chemotaxis"/>
</dbReference>
<dbReference type="PANTHER" id="PTHR43531:SF14">
    <property type="entry name" value="METHYL-ACCEPTING CHEMOTAXIS PROTEIN I-RELATED"/>
    <property type="match status" value="1"/>
</dbReference>
<dbReference type="PROSITE" id="PS50113">
    <property type="entry name" value="PAC"/>
    <property type="match status" value="2"/>
</dbReference>
<accession>A0A3B0ZAF8</accession>
<dbReference type="CDD" id="cd00130">
    <property type="entry name" value="PAS"/>
    <property type="match status" value="2"/>
</dbReference>
<dbReference type="Pfam" id="PF00015">
    <property type="entry name" value="MCPsignal"/>
    <property type="match status" value="1"/>
</dbReference>
<dbReference type="InterPro" id="IPR001610">
    <property type="entry name" value="PAC"/>
</dbReference>
<dbReference type="InterPro" id="IPR000014">
    <property type="entry name" value="PAS"/>
</dbReference>
<evidence type="ECO:0000256" key="1">
    <source>
        <dbReference type="ARBA" id="ARBA00022481"/>
    </source>
</evidence>
<proteinExistence type="inferred from homology"/>
<feature type="region of interest" description="Disordered" evidence="3">
    <location>
        <begin position="484"/>
        <end position="503"/>
    </location>
</feature>
<evidence type="ECO:0000313" key="8">
    <source>
        <dbReference type="EMBL" id="VAW85950.1"/>
    </source>
</evidence>
<evidence type="ECO:0000259" key="5">
    <source>
        <dbReference type="PROSITE" id="PS50112"/>
    </source>
</evidence>
<feature type="domain" description="PAC" evidence="6">
    <location>
        <begin position="217"/>
        <end position="269"/>
    </location>
</feature>
<dbReference type="SMART" id="SM00086">
    <property type="entry name" value="PAC"/>
    <property type="match status" value="2"/>
</dbReference>
<dbReference type="EMBL" id="UOFQ01000033">
    <property type="protein sequence ID" value="VAW85950.1"/>
    <property type="molecule type" value="Genomic_DNA"/>
</dbReference>
<organism evidence="8">
    <name type="scientific">hydrothermal vent metagenome</name>
    <dbReference type="NCBI Taxonomy" id="652676"/>
    <lineage>
        <taxon>unclassified sequences</taxon>
        <taxon>metagenomes</taxon>
        <taxon>ecological metagenomes</taxon>
    </lineage>
</organism>
<dbReference type="AlphaFoldDB" id="A0A3B0ZAF8"/>
<dbReference type="GO" id="GO:0005886">
    <property type="term" value="C:plasma membrane"/>
    <property type="evidence" value="ECO:0007669"/>
    <property type="project" value="TreeGrafter"/>
</dbReference>
<dbReference type="Gene3D" id="3.30.450.20">
    <property type="entry name" value="PAS domain"/>
    <property type="match status" value="3"/>
</dbReference>
<evidence type="ECO:0000259" key="7">
    <source>
        <dbReference type="PROSITE" id="PS50885"/>
    </source>
</evidence>
<dbReference type="Pfam" id="PF08447">
    <property type="entry name" value="PAS_3"/>
    <property type="match status" value="2"/>
</dbReference>
<sequence length="728" mass="79467">MNSVNERAASDDESLKLIQMRSAIEGAITAIMMVDRDLVITYANQSALSLLKENETVLQSLYPGFKAEDVIGACIDTFHKNPSHQRKILDNPANLPYSTNISVGPLVFNLNISAQIDDHGNYIGTTLEWQDVTKQHEIEDLNVDYKGQINAIKKSQAVIEFNLDGTIINANENFLQTLGYTLDEIEGKHHRMFAEEDYANSPEYRLFWEKLNRGEYHSGEYKRIAKGGKEVWIQASYNPINDASGVPCKIVKYATDVTADKLLSADFSGQIDAIGKSQAVIEFNMDGSIITANENFLNTVGYSLADIQGQHHSMFADSDYARSQEYRQFWEKLNRGEYDSGEYKRIGKGGKEVWIQASYNPIMDLNGKPFKVVKYATDITAQKDALIQISELIDSVKHGDLGQRIDAEHYEGFVKQLSDDINSMMDVISEPLHETSRIVKKLADGDLTDRASEAFEGEFAALSTSVNACLDNLSKMATQIRDGASSLSGSAGEIAKGNEDLSQRTEEQASSLEQTASSMEELTGTVKQTADNASEADQLAHKAHAEAEKGGSVVTDAITAMSEINTSSKKIADIIGVIDEIAFQTNLLALNAAVEAARAGEQGRGFAVVASEVRNLAQRSAGAAKEIKTLINDSVQKVEEGSRLVDKSGETLTAIVAAVQKVSAIIAEISSASQEQSAGIDQINKAIVQMDEVTQQNAALVEQASAVSESMNDESNALAELMTFFKVK</sequence>
<comment type="similarity">
    <text evidence="2">Belongs to the methyl-accepting chemotaxis (MCP) protein family.</text>
</comment>
<dbReference type="CDD" id="cd06225">
    <property type="entry name" value="HAMP"/>
    <property type="match status" value="1"/>
</dbReference>
<dbReference type="InterPro" id="IPR035965">
    <property type="entry name" value="PAS-like_dom_sf"/>
</dbReference>
<evidence type="ECO:0000256" key="3">
    <source>
        <dbReference type="SAM" id="MobiDB-lite"/>
    </source>
</evidence>
<dbReference type="PROSITE" id="PS50112">
    <property type="entry name" value="PAS"/>
    <property type="match status" value="1"/>
</dbReference>
<name>A0A3B0ZAF8_9ZZZZ</name>
<dbReference type="InterPro" id="IPR004089">
    <property type="entry name" value="MCPsignal_dom"/>
</dbReference>
<dbReference type="GO" id="GO:0006935">
    <property type="term" value="P:chemotaxis"/>
    <property type="evidence" value="ECO:0007669"/>
    <property type="project" value="TreeGrafter"/>
</dbReference>
<reference evidence="8" key="1">
    <citation type="submission" date="2018-06" db="EMBL/GenBank/DDBJ databases">
        <authorList>
            <person name="Zhirakovskaya E."/>
        </authorList>
    </citation>
    <scope>NUCLEOTIDE SEQUENCE</scope>
</reference>
<evidence type="ECO:0000259" key="6">
    <source>
        <dbReference type="PROSITE" id="PS50113"/>
    </source>
</evidence>
<dbReference type="InterPro" id="IPR013655">
    <property type="entry name" value="PAS_fold_3"/>
</dbReference>
<dbReference type="CDD" id="cd11386">
    <property type="entry name" value="MCP_signal"/>
    <property type="match status" value="1"/>
</dbReference>
<feature type="domain" description="PAC" evidence="6">
    <location>
        <begin position="339"/>
        <end position="391"/>
    </location>
</feature>
<dbReference type="SMART" id="SM00283">
    <property type="entry name" value="MA"/>
    <property type="match status" value="1"/>
</dbReference>
<dbReference type="InterPro" id="IPR003660">
    <property type="entry name" value="HAMP_dom"/>
</dbReference>
<dbReference type="SMART" id="SM00091">
    <property type="entry name" value="PAS"/>
    <property type="match status" value="3"/>
</dbReference>
<dbReference type="FunFam" id="1.10.287.950:FF:000001">
    <property type="entry name" value="Methyl-accepting chemotaxis sensory transducer"/>
    <property type="match status" value="1"/>
</dbReference>
<dbReference type="Pfam" id="PF13188">
    <property type="entry name" value="PAS_8"/>
    <property type="match status" value="1"/>
</dbReference>
<feature type="domain" description="HAMP" evidence="7">
    <location>
        <begin position="426"/>
        <end position="478"/>
    </location>
</feature>
<dbReference type="PROSITE" id="PS50885">
    <property type="entry name" value="HAMP"/>
    <property type="match status" value="1"/>
</dbReference>
<gene>
    <name evidence="8" type="ORF">MNBD_GAMMA17-1084</name>
</gene>
<dbReference type="PANTHER" id="PTHR43531">
    <property type="entry name" value="PROTEIN ICFG"/>
    <property type="match status" value="1"/>
</dbReference>
<feature type="domain" description="PAS" evidence="5">
    <location>
        <begin position="158"/>
        <end position="197"/>
    </location>
</feature>
<dbReference type="Pfam" id="PF18947">
    <property type="entry name" value="HAMP_2"/>
    <property type="match status" value="1"/>
</dbReference>
<dbReference type="GO" id="GO:0004888">
    <property type="term" value="F:transmembrane signaling receptor activity"/>
    <property type="evidence" value="ECO:0007669"/>
    <property type="project" value="TreeGrafter"/>
</dbReference>
<dbReference type="GO" id="GO:0007165">
    <property type="term" value="P:signal transduction"/>
    <property type="evidence" value="ECO:0007669"/>
    <property type="project" value="InterPro"/>
</dbReference>
<protein>
    <submittedName>
        <fullName evidence="8">Methyl-accepting chemotaxis sensor/transducer protein</fullName>
    </submittedName>
</protein>
<dbReference type="SUPFAM" id="SSF58104">
    <property type="entry name" value="Methyl-accepting chemotaxis protein (MCP) signaling domain"/>
    <property type="match status" value="1"/>
</dbReference>
<keyword evidence="1" id="KW-0488">Methylation</keyword>
<dbReference type="Gene3D" id="1.10.287.950">
    <property type="entry name" value="Methyl-accepting chemotaxis protein"/>
    <property type="match status" value="1"/>
</dbReference>